<dbReference type="InterPro" id="IPR003439">
    <property type="entry name" value="ABC_transporter-like_ATP-bd"/>
</dbReference>
<comment type="subcellular location">
    <subcellularLocation>
        <location evidence="1">Cell membrane</location>
        <topology evidence="1">Multi-pass membrane protein</topology>
    </subcellularLocation>
</comment>
<sequence>MTLLGAGQAAATVAVAVALARIVTGRDALPLLAAAFLARAGLVWAEQVVAQRTAARVTDDLRRATLHAALRRGPARVASYGSGRLTAALTGGVDALRPWFTGYLPALVLGAVLPPLVIVAMAVVDPLSAVIALVTLPLVPVLGALIGWATQRRARQAWAADAQLAGHFLDVLRGLATLRVFGRAQRQTAVVRELTDRHRSATVRVLRVAFLSSTALDLLGTLSVGLIAVEAGLRVASGSLDLGAALLVILLAPEAYRPLREVAARFHASADATAVIADVDEMLGGEEAAYLPARGGDGERPGVYSSRLRVRHPGMTSDALTLDALGVRDHEIVALRGPSGAGKTTLLRVLAGLHPATPAQPHPTTPAQAHPTARAELHPGAGGRVELTGPGVLYLPQRPALPHVRTVADVFPGAGPAEIRAALRTAGLDGEVTPATVLGEHGSGVSAGQRQRLALAALLRAAARRPVVLLLDEPTAHLDAEAERTVIAQLRAAARRGCAVLVVAHRPALLAEADRVVDVLPPRTSTATSALASASTSTPTSASTSTSACTSTSTSAATVVSSAPAPRPDSHGAARPRKMWLLPTAAVSPTAAVALGAAAWLAGLVLTGAAAWLLVRAATLPPVLTLSAAVVLVRGAAVARPLLRYLERLVAHDVAFARLGRWRSRVYADLVPRVPGPRSRRRGDLLTRVGADVDARADGLLRGRLPALSAALTLAVATVAAVAVAPAVVLPLGAGLLISAVAAPALAAWHAARAEAATGRARAELRDAVVETVDGIEELALRGGEALDVPDRRSRALARREARAARAAGAAAALSLVGWGLAVTGTAVVLQRTGGISPEWAAVLLLAVVALGEPVATLPEAAIARRRAAGARSRLAALRTPRPPATQTPPESAGVTVRGLVAGWDPGRRPALRGVDLDLPPGARVAVLGPSGGGKSTLAAVLAGLLDPREGTVRRPAPTVLVGDESDHVFASTVRENLRLANPAATDPELTAALDRVGLGPWLAGLPGGLDTRLGAGGGTISGGQRRRLATARAVLAGPRLLLLDEPTEGLDEAGAAALMADLLDAAGDCTVLLFTHRTEGLDRVDATYRLSDGRLVGCDVRTPVG</sequence>
<dbReference type="Pfam" id="PF00005">
    <property type="entry name" value="ABC_tran"/>
    <property type="match status" value="2"/>
</dbReference>
<dbReference type="InterPro" id="IPR003593">
    <property type="entry name" value="AAA+_ATPase"/>
</dbReference>
<keyword evidence="3" id="KW-0547">Nucleotide-binding</keyword>
<dbReference type="Pfam" id="PF00664">
    <property type="entry name" value="ABC_membrane"/>
    <property type="match status" value="1"/>
</dbReference>
<feature type="region of interest" description="Disordered" evidence="7">
    <location>
        <begin position="527"/>
        <end position="549"/>
    </location>
</feature>
<evidence type="ECO:0000259" key="10">
    <source>
        <dbReference type="PROSITE" id="PS50929"/>
    </source>
</evidence>
<feature type="transmembrane region" description="Helical" evidence="8">
    <location>
        <begin position="103"/>
        <end position="124"/>
    </location>
</feature>
<keyword evidence="2 8" id="KW-0812">Transmembrane</keyword>
<evidence type="ECO:0000256" key="4">
    <source>
        <dbReference type="ARBA" id="ARBA00022840"/>
    </source>
</evidence>
<feature type="domain" description="ABC transmembrane type-1" evidence="10">
    <location>
        <begin position="591"/>
        <end position="867"/>
    </location>
</feature>
<feature type="transmembrane region" description="Helical" evidence="8">
    <location>
        <begin position="842"/>
        <end position="864"/>
    </location>
</feature>
<evidence type="ECO:0000256" key="6">
    <source>
        <dbReference type="ARBA" id="ARBA00023136"/>
    </source>
</evidence>
<evidence type="ECO:0000256" key="8">
    <source>
        <dbReference type="SAM" id="Phobius"/>
    </source>
</evidence>
<evidence type="ECO:0000313" key="12">
    <source>
        <dbReference type="Proteomes" id="UP000271683"/>
    </source>
</evidence>
<dbReference type="InterPro" id="IPR027417">
    <property type="entry name" value="P-loop_NTPase"/>
</dbReference>
<keyword evidence="4 11" id="KW-0067">ATP-binding</keyword>
<feature type="transmembrane region" description="Helical" evidence="8">
    <location>
        <begin position="130"/>
        <end position="149"/>
    </location>
</feature>
<protein>
    <submittedName>
        <fullName evidence="11">ATP-binding cassette subfamily C protein CydCD</fullName>
    </submittedName>
</protein>
<evidence type="ECO:0000256" key="1">
    <source>
        <dbReference type="ARBA" id="ARBA00004651"/>
    </source>
</evidence>
<evidence type="ECO:0000256" key="2">
    <source>
        <dbReference type="ARBA" id="ARBA00022692"/>
    </source>
</evidence>
<dbReference type="InterPro" id="IPR011527">
    <property type="entry name" value="ABC1_TM_dom"/>
</dbReference>
<feature type="transmembrane region" description="Helical" evidence="8">
    <location>
        <begin position="705"/>
        <end position="728"/>
    </location>
</feature>
<dbReference type="InterPro" id="IPR039421">
    <property type="entry name" value="Type_1_exporter"/>
</dbReference>
<dbReference type="PANTHER" id="PTHR24221:SF590">
    <property type="entry name" value="COMPONENT LINKED WITH THE ASSEMBLY OF CYTOCHROME' TRANSPORT TRANSMEMBRANE ATP-BINDING PROTEIN ABC TRANSPORTER CYDD-RELATED"/>
    <property type="match status" value="1"/>
</dbReference>
<name>A0A3N1GAV0_9ACTN</name>
<feature type="transmembrane region" description="Helical" evidence="8">
    <location>
        <begin position="620"/>
        <end position="639"/>
    </location>
</feature>
<feature type="transmembrane region" description="Helical" evidence="8">
    <location>
        <begin position="235"/>
        <end position="256"/>
    </location>
</feature>
<dbReference type="PROSITE" id="PS50929">
    <property type="entry name" value="ABC_TM1F"/>
    <property type="match status" value="2"/>
</dbReference>
<dbReference type="InterPro" id="IPR017871">
    <property type="entry name" value="ABC_transporter-like_CS"/>
</dbReference>
<dbReference type="GO" id="GO:0034775">
    <property type="term" value="P:glutathione transmembrane transport"/>
    <property type="evidence" value="ECO:0007669"/>
    <property type="project" value="InterPro"/>
</dbReference>
<dbReference type="GO" id="GO:0005524">
    <property type="term" value="F:ATP binding"/>
    <property type="evidence" value="ECO:0007669"/>
    <property type="project" value="UniProtKB-KW"/>
</dbReference>
<dbReference type="OrthoDB" id="9806127at2"/>
<dbReference type="EMBL" id="RJKL01000001">
    <property type="protein sequence ID" value="ROP27362.1"/>
    <property type="molecule type" value="Genomic_DNA"/>
</dbReference>
<dbReference type="GO" id="GO:0005886">
    <property type="term" value="C:plasma membrane"/>
    <property type="evidence" value="ECO:0007669"/>
    <property type="project" value="UniProtKB-SubCell"/>
</dbReference>
<dbReference type="PROSITE" id="PS00211">
    <property type="entry name" value="ABC_TRANSPORTER_1"/>
    <property type="match status" value="1"/>
</dbReference>
<feature type="transmembrane region" description="Helical" evidence="8">
    <location>
        <begin position="205"/>
        <end position="229"/>
    </location>
</feature>
<dbReference type="Proteomes" id="UP000271683">
    <property type="component" value="Unassembled WGS sequence"/>
</dbReference>
<dbReference type="CDD" id="cd18584">
    <property type="entry name" value="ABC_6TM_AarD_CydD"/>
    <property type="match status" value="1"/>
</dbReference>
<feature type="region of interest" description="Disordered" evidence="7">
    <location>
        <begin position="355"/>
        <end position="382"/>
    </location>
</feature>
<evidence type="ECO:0000256" key="3">
    <source>
        <dbReference type="ARBA" id="ARBA00022741"/>
    </source>
</evidence>
<dbReference type="AlphaFoldDB" id="A0A3N1GAV0"/>
<feature type="transmembrane region" description="Helical" evidence="8">
    <location>
        <begin position="807"/>
        <end position="830"/>
    </location>
</feature>
<comment type="caution">
    <text evidence="11">The sequence shown here is derived from an EMBL/GenBank/DDBJ whole genome shotgun (WGS) entry which is preliminary data.</text>
</comment>
<dbReference type="InterPro" id="IPR036640">
    <property type="entry name" value="ABC1_TM_sf"/>
</dbReference>
<feature type="transmembrane region" description="Helical" evidence="8">
    <location>
        <begin position="585"/>
        <end position="614"/>
    </location>
</feature>
<proteinExistence type="predicted"/>
<accession>A0A3N1GAV0</accession>
<dbReference type="GO" id="GO:0140359">
    <property type="term" value="F:ABC-type transporter activity"/>
    <property type="evidence" value="ECO:0007669"/>
    <property type="project" value="InterPro"/>
</dbReference>
<evidence type="ECO:0000259" key="9">
    <source>
        <dbReference type="PROSITE" id="PS50893"/>
    </source>
</evidence>
<evidence type="ECO:0000256" key="5">
    <source>
        <dbReference type="ARBA" id="ARBA00022989"/>
    </source>
</evidence>
<feature type="domain" description="ABC transporter" evidence="9">
    <location>
        <begin position="895"/>
        <end position="1106"/>
    </location>
</feature>
<evidence type="ECO:0000313" key="11">
    <source>
        <dbReference type="EMBL" id="ROP27362.1"/>
    </source>
</evidence>
<dbReference type="PANTHER" id="PTHR24221">
    <property type="entry name" value="ATP-BINDING CASSETTE SUB-FAMILY B"/>
    <property type="match status" value="1"/>
</dbReference>
<dbReference type="Gene3D" id="1.20.1560.10">
    <property type="entry name" value="ABC transporter type 1, transmembrane domain"/>
    <property type="match status" value="2"/>
</dbReference>
<dbReference type="SUPFAM" id="SSF90123">
    <property type="entry name" value="ABC transporter transmembrane region"/>
    <property type="match status" value="2"/>
</dbReference>
<dbReference type="Gene3D" id="3.40.50.300">
    <property type="entry name" value="P-loop containing nucleotide triphosphate hydrolases"/>
    <property type="match status" value="2"/>
</dbReference>
<keyword evidence="5 8" id="KW-1133">Transmembrane helix</keyword>
<reference evidence="11 12" key="1">
    <citation type="submission" date="2018-11" db="EMBL/GenBank/DDBJ databases">
        <title>Sequencing the genomes of 1000 actinobacteria strains.</title>
        <authorList>
            <person name="Klenk H.-P."/>
        </authorList>
    </citation>
    <scope>NUCLEOTIDE SEQUENCE [LARGE SCALE GENOMIC DNA]</scope>
    <source>
        <strain evidence="11 12">DSM 43634</strain>
    </source>
</reference>
<dbReference type="SUPFAM" id="SSF52540">
    <property type="entry name" value="P-loop containing nucleoside triphosphate hydrolases"/>
    <property type="match status" value="2"/>
</dbReference>
<dbReference type="GO" id="GO:0045454">
    <property type="term" value="P:cell redox homeostasis"/>
    <property type="evidence" value="ECO:0007669"/>
    <property type="project" value="InterPro"/>
</dbReference>
<dbReference type="NCBIfam" id="TIGR02868">
    <property type="entry name" value="CydC"/>
    <property type="match status" value="1"/>
</dbReference>
<dbReference type="SMART" id="SM00382">
    <property type="entry name" value="AAA"/>
    <property type="match status" value="2"/>
</dbReference>
<dbReference type="GO" id="GO:0016887">
    <property type="term" value="F:ATP hydrolysis activity"/>
    <property type="evidence" value="ECO:0007669"/>
    <property type="project" value="InterPro"/>
</dbReference>
<evidence type="ECO:0000256" key="7">
    <source>
        <dbReference type="SAM" id="MobiDB-lite"/>
    </source>
</evidence>
<feature type="domain" description="ABC transporter" evidence="9">
    <location>
        <begin position="303"/>
        <end position="547"/>
    </location>
</feature>
<dbReference type="InterPro" id="IPR014223">
    <property type="entry name" value="ABC_CydC/D"/>
</dbReference>
<feature type="domain" description="ABC transmembrane type-1" evidence="10">
    <location>
        <begin position="1"/>
        <end position="271"/>
    </location>
</feature>
<gene>
    <name evidence="11" type="ORF">EDD30_0031</name>
</gene>
<dbReference type="PROSITE" id="PS50893">
    <property type="entry name" value="ABC_TRANSPORTER_2"/>
    <property type="match status" value="2"/>
</dbReference>
<organism evidence="11 12">
    <name type="scientific">Couchioplanes caeruleus</name>
    <dbReference type="NCBI Taxonomy" id="56438"/>
    <lineage>
        <taxon>Bacteria</taxon>
        <taxon>Bacillati</taxon>
        <taxon>Actinomycetota</taxon>
        <taxon>Actinomycetes</taxon>
        <taxon>Micromonosporales</taxon>
        <taxon>Micromonosporaceae</taxon>
        <taxon>Couchioplanes</taxon>
    </lineage>
</organism>
<feature type="transmembrane region" description="Helical" evidence="8">
    <location>
        <begin position="734"/>
        <end position="752"/>
    </location>
</feature>
<keyword evidence="6 8" id="KW-0472">Membrane</keyword>